<dbReference type="EMBL" id="ABJB010295687">
    <property type="status" value="NOT_ANNOTATED_CDS"/>
    <property type="molecule type" value="Genomic_DNA"/>
</dbReference>
<dbReference type="VEuPathDB" id="VectorBase:ISCI004049"/>
<evidence type="ECO:0000313" key="2">
    <source>
        <dbReference type="EMBL" id="EEC06066.1"/>
    </source>
</evidence>
<dbReference type="OrthoDB" id="5812619at2759"/>
<dbReference type="InParanoid" id="B7PHJ4"/>
<reference evidence="3" key="2">
    <citation type="submission" date="2020-05" db="UniProtKB">
        <authorList>
            <consortium name="EnsemblMetazoa"/>
        </authorList>
    </citation>
    <scope>IDENTIFICATION</scope>
    <source>
        <strain evidence="3">wikel</strain>
    </source>
</reference>
<protein>
    <recommendedName>
        <fullName evidence="5">Myb-like domain-containing protein</fullName>
    </recommendedName>
</protein>
<dbReference type="VEuPathDB" id="VectorBase:ISCW004049"/>
<sequence>MIPALPESRADTMYGVAFDGKSQTPRTRRIRESSRVPPHVAYTPSPLKAHPRDIGKYFHRRLTAEEEDKLFELYATLGPQWMEIGRRMGKYAATVRAAVRNNKMKEK</sequence>
<feature type="region of interest" description="Disordered" evidence="1">
    <location>
        <begin position="19"/>
        <end position="48"/>
    </location>
</feature>
<evidence type="ECO:0000256" key="1">
    <source>
        <dbReference type="SAM" id="MobiDB-lite"/>
    </source>
</evidence>
<evidence type="ECO:0008006" key="5">
    <source>
        <dbReference type="Google" id="ProtNLM"/>
    </source>
</evidence>
<dbReference type="Proteomes" id="UP000001555">
    <property type="component" value="Unassembled WGS sequence"/>
</dbReference>
<dbReference type="EnsemblMetazoa" id="ISCW004049-RA">
    <property type="protein sequence ID" value="ISCW004049-PA"/>
    <property type="gene ID" value="ISCW004049"/>
</dbReference>
<proteinExistence type="predicted"/>
<dbReference type="AlphaFoldDB" id="B7PHJ4"/>
<dbReference type="Gene3D" id="1.10.10.60">
    <property type="entry name" value="Homeodomain-like"/>
    <property type="match status" value="1"/>
</dbReference>
<dbReference type="PaxDb" id="6945-B7PHJ4"/>
<reference evidence="2 4" key="1">
    <citation type="submission" date="2008-03" db="EMBL/GenBank/DDBJ databases">
        <title>Annotation of Ixodes scapularis.</title>
        <authorList>
            <consortium name="Ixodes scapularis Genome Project Consortium"/>
            <person name="Caler E."/>
            <person name="Hannick L.I."/>
            <person name="Bidwell S."/>
            <person name="Joardar V."/>
            <person name="Thiagarajan M."/>
            <person name="Amedeo P."/>
            <person name="Galinsky K.J."/>
            <person name="Schobel S."/>
            <person name="Inman J."/>
            <person name="Hostetler J."/>
            <person name="Miller J."/>
            <person name="Hammond M."/>
            <person name="Megy K."/>
            <person name="Lawson D."/>
            <person name="Kodira C."/>
            <person name="Sutton G."/>
            <person name="Meyer J."/>
            <person name="Hill C.A."/>
            <person name="Birren B."/>
            <person name="Nene V."/>
            <person name="Collins F."/>
            <person name="Alarcon-Chaidez F."/>
            <person name="Wikel S."/>
            <person name="Strausberg R."/>
        </authorList>
    </citation>
    <scope>NUCLEOTIDE SEQUENCE [LARGE SCALE GENOMIC DNA]</scope>
    <source>
        <strain evidence="4">Wikel</strain>
        <strain evidence="2">Wikel colony</strain>
    </source>
</reference>
<gene>
    <name evidence="2" type="ORF">IscW_ISCW004049</name>
</gene>
<dbReference type="HOGENOM" id="CLU_2216432_0_0_1"/>
<dbReference type="EMBL" id="ABJB010379230">
    <property type="status" value="NOT_ANNOTATED_CDS"/>
    <property type="molecule type" value="Genomic_DNA"/>
</dbReference>
<name>B7PHJ4_IXOSC</name>
<keyword evidence="4" id="KW-1185">Reference proteome</keyword>
<evidence type="ECO:0000313" key="3">
    <source>
        <dbReference type="EnsemblMetazoa" id="ISCW004049-PA"/>
    </source>
</evidence>
<evidence type="ECO:0000313" key="4">
    <source>
        <dbReference type="Proteomes" id="UP000001555"/>
    </source>
</evidence>
<dbReference type="EMBL" id="DS713381">
    <property type="protein sequence ID" value="EEC06066.1"/>
    <property type="molecule type" value="Genomic_DNA"/>
</dbReference>
<accession>B7PHJ4</accession>
<organism>
    <name type="scientific">Ixodes scapularis</name>
    <name type="common">Black-legged tick</name>
    <name type="synonym">Deer tick</name>
    <dbReference type="NCBI Taxonomy" id="6945"/>
    <lineage>
        <taxon>Eukaryota</taxon>
        <taxon>Metazoa</taxon>
        <taxon>Ecdysozoa</taxon>
        <taxon>Arthropoda</taxon>
        <taxon>Chelicerata</taxon>
        <taxon>Arachnida</taxon>
        <taxon>Acari</taxon>
        <taxon>Parasitiformes</taxon>
        <taxon>Ixodida</taxon>
        <taxon>Ixodoidea</taxon>
        <taxon>Ixodidae</taxon>
        <taxon>Ixodinae</taxon>
        <taxon>Ixodes</taxon>
    </lineage>
</organism>
<feature type="non-terminal residue" evidence="2">
    <location>
        <position position="107"/>
    </location>
</feature>
<dbReference type="VEuPathDB" id="VectorBase:ISCP_007838"/>
<dbReference type="EMBL" id="ABJB010113249">
    <property type="status" value="NOT_ANNOTATED_CDS"/>
    <property type="molecule type" value="Genomic_DNA"/>
</dbReference>